<sequence>METIYTGIWQPKVYDFAEGQLRVELLPAQVSGADIVISHRVRIKAVNLPPNRYRVAETWMEEVYPNDEAARHRYHSFSGADAEYWMNSFYLLHMQPLTD</sequence>
<gene>
    <name evidence="1" type="ORF">J0X19_12675</name>
</gene>
<protein>
    <submittedName>
        <fullName evidence="1">Uncharacterized protein</fullName>
    </submittedName>
</protein>
<evidence type="ECO:0000313" key="2">
    <source>
        <dbReference type="Proteomes" id="UP000664144"/>
    </source>
</evidence>
<dbReference type="AlphaFoldDB" id="A0A939EWQ6"/>
<accession>A0A939EWQ6</accession>
<dbReference type="EMBL" id="JAFLQZ010000007">
    <property type="protein sequence ID" value="MBO0358803.1"/>
    <property type="molecule type" value="Genomic_DNA"/>
</dbReference>
<evidence type="ECO:0000313" key="1">
    <source>
        <dbReference type="EMBL" id="MBO0358803.1"/>
    </source>
</evidence>
<comment type="caution">
    <text evidence="1">The sequence shown here is derived from an EMBL/GenBank/DDBJ whole genome shotgun (WGS) entry which is preliminary data.</text>
</comment>
<keyword evidence="2" id="KW-1185">Reference proteome</keyword>
<dbReference type="Proteomes" id="UP000664144">
    <property type="component" value="Unassembled WGS sequence"/>
</dbReference>
<name>A0A939EWQ6_9BACT</name>
<dbReference type="RefSeq" id="WP_206984729.1">
    <property type="nucleotide sequence ID" value="NZ_JAFLQZ010000007.1"/>
</dbReference>
<proteinExistence type="predicted"/>
<reference evidence="1" key="1">
    <citation type="submission" date="2021-03" db="EMBL/GenBank/DDBJ databases">
        <authorList>
            <person name="Kim M.K."/>
        </authorList>
    </citation>
    <scope>NUCLEOTIDE SEQUENCE</scope>
    <source>
        <strain evidence="1">BT186</strain>
    </source>
</reference>
<organism evidence="1 2">
    <name type="scientific">Hymenobacter telluris</name>
    <dbReference type="NCBI Taxonomy" id="2816474"/>
    <lineage>
        <taxon>Bacteria</taxon>
        <taxon>Pseudomonadati</taxon>
        <taxon>Bacteroidota</taxon>
        <taxon>Cytophagia</taxon>
        <taxon>Cytophagales</taxon>
        <taxon>Hymenobacteraceae</taxon>
        <taxon>Hymenobacter</taxon>
    </lineage>
</organism>